<reference evidence="12 13" key="1">
    <citation type="submission" date="2020-07" db="EMBL/GenBank/DDBJ databases">
        <title>Huge and variable diversity of episymbiotic CPR bacteria and DPANN archaea in groundwater ecosystems.</title>
        <authorList>
            <person name="He C.Y."/>
            <person name="Keren R."/>
            <person name="Whittaker M."/>
            <person name="Farag I.F."/>
            <person name="Doudna J."/>
            <person name="Cate J.H.D."/>
            <person name="Banfield J.F."/>
        </authorList>
    </citation>
    <scope>NUCLEOTIDE SEQUENCE [LARGE SCALE GENOMIC DNA]</scope>
    <source>
        <strain evidence="12">NC_groundwater_541_Ag_S-0.1um_46_50</strain>
    </source>
</reference>
<organism evidence="12 13">
    <name type="scientific">Candidatus Sungiibacteriota bacterium</name>
    <dbReference type="NCBI Taxonomy" id="2750080"/>
    <lineage>
        <taxon>Bacteria</taxon>
        <taxon>Candidatus Sungiibacteriota</taxon>
    </lineage>
</organism>
<dbReference type="SUPFAM" id="SSF52954">
    <property type="entry name" value="Class II aaRS ABD-related"/>
    <property type="match status" value="1"/>
</dbReference>
<evidence type="ECO:0000313" key="13">
    <source>
        <dbReference type="Proteomes" id="UP000595618"/>
    </source>
</evidence>
<evidence type="ECO:0000256" key="6">
    <source>
        <dbReference type="ARBA" id="ARBA00023146"/>
    </source>
</evidence>
<evidence type="ECO:0000256" key="5">
    <source>
        <dbReference type="ARBA" id="ARBA00022917"/>
    </source>
</evidence>
<feature type="binding site" evidence="9">
    <location>
        <position position="139"/>
    </location>
    <ligand>
        <name>L-histidine</name>
        <dbReference type="ChEBI" id="CHEBI:57595"/>
    </ligand>
</feature>
<dbReference type="InterPro" id="IPR033656">
    <property type="entry name" value="HisRS_anticodon"/>
</dbReference>
<feature type="compositionally biased region" description="Basic and acidic residues" evidence="10">
    <location>
        <begin position="1"/>
        <end position="20"/>
    </location>
</feature>
<gene>
    <name evidence="8 12" type="primary">hisS</name>
    <name evidence="12" type="ORF">HYW89_01440</name>
</gene>
<dbReference type="Gene3D" id="3.30.930.10">
    <property type="entry name" value="Bira Bifunctional Protein, Domain 2"/>
    <property type="match status" value="1"/>
</dbReference>
<dbReference type="InterPro" id="IPR006195">
    <property type="entry name" value="aa-tRNA-synth_II"/>
</dbReference>
<feature type="binding site" evidence="9">
    <location>
        <position position="125"/>
    </location>
    <ligand>
        <name>L-histidine</name>
        <dbReference type="ChEBI" id="CHEBI:57595"/>
    </ligand>
</feature>
<dbReference type="InterPro" id="IPR015807">
    <property type="entry name" value="His-tRNA-ligase"/>
</dbReference>
<dbReference type="CDD" id="cd00859">
    <property type="entry name" value="HisRS_anticodon"/>
    <property type="match status" value="1"/>
</dbReference>
<comment type="subunit">
    <text evidence="8">Homodimer.</text>
</comment>
<dbReference type="GO" id="GO:0005737">
    <property type="term" value="C:cytoplasm"/>
    <property type="evidence" value="ECO:0007669"/>
    <property type="project" value="UniProtKB-SubCell"/>
</dbReference>
<evidence type="ECO:0000313" key="12">
    <source>
        <dbReference type="EMBL" id="QQG45572.1"/>
    </source>
</evidence>
<dbReference type="SUPFAM" id="SSF55681">
    <property type="entry name" value="Class II aaRS and biotin synthetases"/>
    <property type="match status" value="1"/>
</dbReference>
<dbReference type="InterPro" id="IPR041715">
    <property type="entry name" value="HisRS-like_core"/>
</dbReference>
<dbReference type="InterPro" id="IPR004154">
    <property type="entry name" value="Anticodon-bd"/>
</dbReference>
<proteinExistence type="inferred from homology"/>
<keyword evidence="8" id="KW-0963">Cytoplasm</keyword>
<dbReference type="AlphaFoldDB" id="A0A7T5RK39"/>
<feature type="region of interest" description="Disordered" evidence="10">
    <location>
        <begin position="1"/>
        <end position="25"/>
    </location>
</feature>
<dbReference type="Gene3D" id="3.40.50.800">
    <property type="entry name" value="Anticodon-binding domain"/>
    <property type="match status" value="1"/>
</dbReference>
<evidence type="ECO:0000256" key="8">
    <source>
        <dbReference type="HAMAP-Rule" id="MF_00127"/>
    </source>
</evidence>
<feature type="domain" description="Aminoacyl-transfer RNA synthetases class-II family profile" evidence="11">
    <location>
        <begin position="36"/>
        <end position="372"/>
    </location>
</feature>
<dbReference type="PROSITE" id="PS50862">
    <property type="entry name" value="AA_TRNA_LIGASE_II"/>
    <property type="match status" value="1"/>
</dbReference>
<evidence type="ECO:0000259" key="11">
    <source>
        <dbReference type="PROSITE" id="PS50862"/>
    </source>
</evidence>
<dbReference type="InterPro" id="IPR045864">
    <property type="entry name" value="aa-tRNA-synth_II/BPL/LPL"/>
</dbReference>
<feature type="binding site" evidence="9">
    <location>
        <begin position="96"/>
        <end position="98"/>
    </location>
    <ligand>
        <name>L-histidine</name>
        <dbReference type="ChEBI" id="CHEBI:57595"/>
    </ligand>
</feature>
<dbReference type="NCBIfam" id="TIGR00442">
    <property type="entry name" value="hisS"/>
    <property type="match status" value="1"/>
</dbReference>
<feature type="binding site" evidence="9">
    <location>
        <position position="289"/>
    </location>
    <ligand>
        <name>L-histidine</name>
        <dbReference type="ChEBI" id="CHEBI:57595"/>
    </ligand>
</feature>
<comment type="subcellular location">
    <subcellularLocation>
        <location evidence="8">Cytoplasm</location>
    </subcellularLocation>
</comment>
<dbReference type="InterPro" id="IPR004516">
    <property type="entry name" value="HisRS/HisZ"/>
</dbReference>
<evidence type="ECO:0000256" key="7">
    <source>
        <dbReference type="ARBA" id="ARBA00047639"/>
    </source>
</evidence>
<protein>
    <recommendedName>
        <fullName evidence="8">Histidine--tRNA ligase</fullName>
        <ecNumber evidence="8">6.1.1.21</ecNumber>
    </recommendedName>
    <alternativeName>
        <fullName evidence="8">Histidyl-tRNA synthetase</fullName>
        <shortName evidence="8">HisRS</shortName>
    </alternativeName>
</protein>
<name>A0A7T5RK39_9BACT</name>
<keyword evidence="5 8" id="KW-0648">Protein biosynthesis</keyword>
<dbReference type="Pfam" id="PF13393">
    <property type="entry name" value="tRNA-synt_His"/>
    <property type="match status" value="1"/>
</dbReference>
<keyword evidence="6 8" id="KW-0030">Aminoacyl-tRNA synthetase</keyword>
<dbReference type="HAMAP" id="MF_00127">
    <property type="entry name" value="His_tRNA_synth"/>
    <property type="match status" value="1"/>
</dbReference>
<dbReference type="EMBL" id="CP066690">
    <property type="protein sequence ID" value="QQG45572.1"/>
    <property type="molecule type" value="Genomic_DNA"/>
</dbReference>
<evidence type="ECO:0000256" key="3">
    <source>
        <dbReference type="ARBA" id="ARBA00022741"/>
    </source>
</evidence>
<feature type="binding site" evidence="9">
    <location>
        <position position="143"/>
    </location>
    <ligand>
        <name>L-histidine</name>
        <dbReference type="ChEBI" id="CHEBI:57595"/>
    </ligand>
</feature>
<evidence type="ECO:0000256" key="10">
    <source>
        <dbReference type="SAM" id="MobiDB-lite"/>
    </source>
</evidence>
<dbReference type="Pfam" id="PF03129">
    <property type="entry name" value="HGTP_anticodon"/>
    <property type="match status" value="1"/>
</dbReference>
<dbReference type="InterPro" id="IPR036621">
    <property type="entry name" value="Anticodon-bd_dom_sf"/>
</dbReference>
<dbReference type="PANTHER" id="PTHR11476">
    <property type="entry name" value="HISTIDYL-TRNA SYNTHETASE"/>
    <property type="match status" value="1"/>
</dbReference>
<dbReference type="PANTHER" id="PTHR11476:SF7">
    <property type="entry name" value="HISTIDINE--TRNA LIGASE"/>
    <property type="match status" value="1"/>
</dbReference>
<dbReference type="CDD" id="cd00773">
    <property type="entry name" value="HisRS-like_core"/>
    <property type="match status" value="1"/>
</dbReference>
<accession>A0A7T5RK39</accession>
<comment type="similarity">
    <text evidence="1 8">Belongs to the class-II aminoacyl-tRNA synthetase family.</text>
</comment>
<dbReference type="GO" id="GO:0006427">
    <property type="term" value="P:histidyl-tRNA aminoacylation"/>
    <property type="evidence" value="ECO:0007669"/>
    <property type="project" value="UniProtKB-UniRule"/>
</dbReference>
<comment type="catalytic activity">
    <reaction evidence="7 8">
        <text>tRNA(His) + L-histidine + ATP = L-histidyl-tRNA(His) + AMP + diphosphate + H(+)</text>
        <dbReference type="Rhea" id="RHEA:17313"/>
        <dbReference type="Rhea" id="RHEA-COMP:9665"/>
        <dbReference type="Rhea" id="RHEA-COMP:9689"/>
        <dbReference type="ChEBI" id="CHEBI:15378"/>
        <dbReference type="ChEBI" id="CHEBI:30616"/>
        <dbReference type="ChEBI" id="CHEBI:33019"/>
        <dbReference type="ChEBI" id="CHEBI:57595"/>
        <dbReference type="ChEBI" id="CHEBI:78442"/>
        <dbReference type="ChEBI" id="CHEBI:78527"/>
        <dbReference type="ChEBI" id="CHEBI:456215"/>
        <dbReference type="EC" id="6.1.1.21"/>
    </reaction>
</comment>
<dbReference type="EC" id="6.1.1.21" evidence="8"/>
<keyword evidence="4 8" id="KW-0067">ATP-binding</keyword>
<keyword evidence="2 8" id="KW-0436">Ligase</keyword>
<dbReference type="GO" id="GO:0005524">
    <property type="term" value="F:ATP binding"/>
    <property type="evidence" value="ECO:0007669"/>
    <property type="project" value="UniProtKB-UniRule"/>
</dbReference>
<feature type="binding site" evidence="9">
    <location>
        <begin position="293"/>
        <end position="294"/>
    </location>
    <ligand>
        <name>L-histidine</name>
        <dbReference type="ChEBI" id="CHEBI:57595"/>
    </ligand>
</feature>
<evidence type="ECO:0000256" key="2">
    <source>
        <dbReference type="ARBA" id="ARBA00022598"/>
    </source>
</evidence>
<dbReference type="PIRSF" id="PIRSF001549">
    <property type="entry name" value="His-tRNA_synth"/>
    <property type="match status" value="1"/>
</dbReference>
<evidence type="ECO:0000256" key="4">
    <source>
        <dbReference type="ARBA" id="ARBA00022840"/>
    </source>
</evidence>
<dbReference type="GO" id="GO:0004821">
    <property type="term" value="F:histidine-tRNA ligase activity"/>
    <property type="evidence" value="ECO:0007669"/>
    <property type="project" value="UniProtKB-UniRule"/>
</dbReference>
<dbReference type="Proteomes" id="UP000595618">
    <property type="component" value="Chromosome"/>
</dbReference>
<keyword evidence="3 8" id="KW-0547">Nucleotide-binding</keyword>
<sequence length="450" mass="50809">MAKPKTDKNKEASKAKKIKPELPGGFRDFGPAEAIIKQRLIERLRKTFEDFGFDPIETPAVERTEILTGGEKESQKIIFNVKGSKEKKSDMSLRFDLTVPLARFLAANPETPKPFRRYQIGRAWRGESPQAGRYREFTQADIDIVGSSSMEADSEITALVYQIFKNLGIKRFVIKINNRKILNGLPQLAGFPEKKLLETLRIIDKKDKIGEAAVKKELTKLLKKKAAEKVEEFIGLSGDTKNKLMRARELFRENKEAAEGVDELVEIARNLNASGVDPNNWKIDFSTVRGLDYYTGPVFETVLLATPEYGSVASGGRYDNLMIPFTGQKIPAVGISIGVDRFLAALDKLGLLKKRPTRVKILILNLGPEFRPEYFSFAKNLRGANLNTELYVGDDRSFQAQLAYAVKKEIPYVLIYGDQDRKKGVVTIRNLVTREQKEIPKGNILLYFKK</sequence>
<evidence type="ECO:0000256" key="1">
    <source>
        <dbReference type="ARBA" id="ARBA00008226"/>
    </source>
</evidence>
<evidence type="ECO:0000256" key="9">
    <source>
        <dbReference type="PIRSR" id="PIRSR001549-1"/>
    </source>
</evidence>